<comment type="subcellular location">
    <subcellularLocation>
        <location evidence="9">Cytoplasm</location>
    </subcellularLocation>
</comment>
<comment type="caution">
    <text evidence="12">The sequence shown here is derived from an EMBL/GenBank/DDBJ whole genome shotgun (WGS) entry which is preliminary data.</text>
</comment>
<keyword evidence="2 9" id="KW-0547">Nucleotide-binding</keyword>
<dbReference type="Pfam" id="PF00270">
    <property type="entry name" value="DEAD"/>
    <property type="match status" value="1"/>
</dbReference>
<comment type="function">
    <text evidence="9">Couples transcription and DNA repair by recognizing RNA polymerase (RNAP) stalled at DNA lesions. Mediates ATP-dependent release of RNAP and its truncated transcript from the DNA, and recruitment of nucleotide excision repair machinery to the damaged site.</text>
</comment>
<protein>
    <recommendedName>
        <fullName evidence="9">Transcription-repair-coupling factor</fullName>
        <shortName evidence="9">TRCF</shortName>
        <ecNumber evidence="9">3.6.4.-</ecNumber>
    </recommendedName>
</protein>
<keyword evidence="3 9" id="KW-0227">DNA damage</keyword>
<dbReference type="InterPro" id="IPR037235">
    <property type="entry name" value="TRCF-like_C_D7"/>
</dbReference>
<dbReference type="SUPFAM" id="SSF141259">
    <property type="entry name" value="CarD-like"/>
    <property type="match status" value="1"/>
</dbReference>
<keyword evidence="4 9" id="KW-0378">Hydrolase</keyword>
<dbReference type="SUPFAM" id="SSF52540">
    <property type="entry name" value="P-loop containing nucleoside triphosphate hydrolases"/>
    <property type="match status" value="3"/>
</dbReference>
<evidence type="ECO:0000256" key="2">
    <source>
        <dbReference type="ARBA" id="ARBA00022741"/>
    </source>
</evidence>
<dbReference type="GO" id="GO:0003684">
    <property type="term" value="F:damaged DNA binding"/>
    <property type="evidence" value="ECO:0007669"/>
    <property type="project" value="InterPro"/>
</dbReference>
<keyword evidence="13" id="KW-1185">Reference proteome</keyword>
<evidence type="ECO:0000256" key="9">
    <source>
        <dbReference type="HAMAP-Rule" id="MF_00969"/>
    </source>
</evidence>
<dbReference type="InterPro" id="IPR027417">
    <property type="entry name" value="P-loop_NTPase"/>
</dbReference>
<evidence type="ECO:0000313" key="13">
    <source>
        <dbReference type="Proteomes" id="UP000435138"/>
    </source>
</evidence>
<feature type="domain" description="Helicase ATP-binding" evidence="10">
    <location>
        <begin position="572"/>
        <end position="733"/>
    </location>
</feature>
<dbReference type="RefSeq" id="WP_153354063.1">
    <property type="nucleotide sequence ID" value="NZ_JAYKOO010000006.1"/>
</dbReference>
<accession>A0A6A8A7A7</accession>
<dbReference type="Gene3D" id="3.40.50.300">
    <property type="entry name" value="P-loop containing nucleotide triphosphate hydrolases"/>
    <property type="match status" value="2"/>
</dbReference>
<dbReference type="Gene3D" id="3.90.1150.50">
    <property type="entry name" value="Transcription-repair-coupling factor, D7 domain"/>
    <property type="match status" value="1"/>
</dbReference>
<dbReference type="InterPro" id="IPR005118">
    <property type="entry name" value="TRCF_C"/>
</dbReference>
<dbReference type="PROSITE" id="PS51192">
    <property type="entry name" value="HELICASE_ATP_BIND_1"/>
    <property type="match status" value="1"/>
</dbReference>
<evidence type="ECO:0000256" key="8">
    <source>
        <dbReference type="ARBA" id="ARBA00023204"/>
    </source>
</evidence>
<keyword evidence="8 9" id="KW-0234">DNA repair</keyword>
<dbReference type="HAMAP" id="MF_00969">
    <property type="entry name" value="TRCF"/>
    <property type="match status" value="1"/>
</dbReference>
<evidence type="ECO:0000313" key="12">
    <source>
        <dbReference type="EMBL" id="MQY46574.1"/>
    </source>
</evidence>
<dbReference type="Gene3D" id="3.40.50.11180">
    <property type="match status" value="1"/>
</dbReference>
<evidence type="ECO:0000256" key="4">
    <source>
        <dbReference type="ARBA" id="ARBA00022801"/>
    </source>
</evidence>
<dbReference type="Pfam" id="PF17757">
    <property type="entry name" value="UvrB_inter"/>
    <property type="match status" value="1"/>
</dbReference>
<dbReference type="PROSITE" id="PS51194">
    <property type="entry name" value="HELICASE_CTER"/>
    <property type="match status" value="1"/>
</dbReference>
<dbReference type="InterPro" id="IPR003711">
    <property type="entry name" value="CarD-like/TRCF_RID"/>
</dbReference>
<dbReference type="InterPro" id="IPR036101">
    <property type="entry name" value="CarD-like/TRCF_RID_sf"/>
</dbReference>
<sequence length="1089" mass="120202">MGIDVKAKPLKPYDNAEGTDLPAGFVASRLAAELQNTKKPFCYVALSERRLDELAGAMVALFPDIELVILPPWDCLPYDRVPPSAHCMGRRMDALRIWSTSQNSAKLLLTSVEAILQRIPPLAVIMKSQLELVVGTQFDQDAFSAFIRQTGYLEESVADDPGEVAIREGVIDIYPAGAPGPMRIVISEEGLVEELRGFDRVSQRTESYLERVIFGPASEAVSRQTATENTAPGADTMERLLQRLYQDMPTVFDFIGDTALHLAAGAHERVTRYLEIVDDARQFRHGYSGTNPMPARSLYLSHEEWQQYIGKRSADAIDLQGSRHLPAEIAEVHRQEALVNFIHNELQQGQTVVISGNGKRPEALTRRVVKRSGIMPLLIERWEAGKEAAPGSLLRLHCELEESFIDDAAKVALIAVSDRTEIRSEPITLLAEPELRIGDVVVHENYGVGVLKNLETIVVDGIPNDAARLEYRDESSVLVPMEEFDKLWRYGSEPEAVTLDRLHTDAWQKKREQIASDIHSTARHLLKIARQRQSSQAEKFVPPRAKFSAFVRRFPYAETADQSEAIVSVLGDLASGKVMNRLICGDVGFGKTEIALRAAAAVSLSGGQVAVVAPTTLLARQHFATFERRFAGTGIKVAMLSRLLKPSETKRVKATLAEGDIDIIIATQAILSKDVRFSRLSLLVVDEEHRFGLKEKRAMASLAPSLHTLAMSATPIPRTLQSAMVGIQEVSLLTTPPLKRRPVRTSLSTVDRASMRTGLMREYRRGGQSFVVVPRIEDIEGIEAMLREIVPELSIKVAHGKMQAAAIDETIVDFAEGHGDILLATNIIETGIDVPRANSIFILQAERFGLAQLHQLRGRVGRAAAQGMAYLLMEETKEQAEDTQRRLATLVDNDRLGAGFAISLRDFDLRGGGDLTGDDQAGHMRVIGTGLYQTMLAGAVAKLRKQSHKAFHRPVFHLGIAGVIPADYVADPSVRLNLYAKLLRASTFQEINDLEEEFEDRFGNPPHDATRLLRRQRLQLAAGRLGIAKLEAGPKAIAITVTGATSARVVAALIKKTGGIRRNDRVIVEVPPQTADERLSLFERIFRQP</sequence>
<keyword evidence="1 9" id="KW-0963">Cytoplasm</keyword>
<dbReference type="GO" id="GO:0006355">
    <property type="term" value="P:regulation of DNA-templated transcription"/>
    <property type="evidence" value="ECO:0007669"/>
    <property type="project" value="UniProtKB-UniRule"/>
</dbReference>
<evidence type="ECO:0000256" key="3">
    <source>
        <dbReference type="ARBA" id="ARBA00022763"/>
    </source>
</evidence>
<comment type="similarity">
    <text evidence="9">In the N-terminal section; belongs to the UvrB family.</text>
</comment>
<evidence type="ECO:0000259" key="10">
    <source>
        <dbReference type="PROSITE" id="PS51192"/>
    </source>
</evidence>
<name>A0A6A8A7A7_9HYPH</name>
<dbReference type="GO" id="GO:0005737">
    <property type="term" value="C:cytoplasm"/>
    <property type="evidence" value="ECO:0007669"/>
    <property type="project" value="UniProtKB-SubCell"/>
</dbReference>
<dbReference type="InterPro" id="IPR004576">
    <property type="entry name" value="Mfd"/>
</dbReference>
<dbReference type="InterPro" id="IPR001650">
    <property type="entry name" value="Helicase_C-like"/>
</dbReference>
<dbReference type="AlphaFoldDB" id="A0A6A8A7A7"/>
<dbReference type="PANTHER" id="PTHR47964">
    <property type="entry name" value="ATP-DEPENDENT DNA HELICASE HOMOLOG RECG, CHLOROPLASTIC"/>
    <property type="match status" value="1"/>
</dbReference>
<evidence type="ECO:0000256" key="1">
    <source>
        <dbReference type="ARBA" id="ARBA00022490"/>
    </source>
</evidence>
<evidence type="ECO:0000259" key="11">
    <source>
        <dbReference type="PROSITE" id="PS51194"/>
    </source>
</evidence>
<dbReference type="SUPFAM" id="SSF143517">
    <property type="entry name" value="TRCF domain-like"/>
    <property type="match status" value="1"/>
</dbReference>
<dbReference type="InterPro" id="IPR047112">
    <property type="entry name" value="RecG/Mfd"/>
</dbReference>
<dbReference type="Proteomes" id="UP000435138">
    <property type="component" value="Unassembled WGS sequence"/>
</dbReference>
<organism evidence="12 13">
    <name type="scientific">Endobacterium cereale</name>
    <dbReference type="NCBI Taxonomy" id="2663029"/>
    <lineage>
        <taxon>Bacteria</taxon>
        <taxon>Pseudomonadati</taxon>
        <taxon>Pseudomonadota</taxon>
        <taxon>Alphaproteobacteria</taxon>
        <taxon>Hyphomicrobiales</taxon>
        <taxon>Rhizobiaceae</taxon>
        <taxon>Endobacterium</taxon>
    </lineage>
</organism>
<evidence type="ECO:0000256" key="5">
    <source>
        <dbReference type="ARBA" id="ARBA00022806"/>
    </source>
</evidence>
<dbReference type="GO" id="GO:0003678">
    <property type="term" value="F:DNA helicase activity"/>
    <property type="evidence" value="ECO:0007669"/>
    <property type="project" value="TreeGrafter"/>
</dbReference>
<gene>
    <name evidence="9" type="primary">mfd</name>
    <name evidence="12" type="ORF">GAO09_11015</name>
</gene>
<dbReference type="EC" id="3.6.4.-" evidence="9"/>
<dbReference type="GO" id="GO:0005524">
    <property type="term" value="F:ATP binding"/>
    <property type="evidence" value="ECO:0007669"/>
    <property type="project" value="UniProtKB-UniRule"/>
</dbReference>
<dbReference type="SMART" id="SM00490">
    <property type="entry name" value="HELICc"/>
    <property type="match status" value="1"/>
</dbReference>
<dbReference type="GO" id="GO:0000716">
    <property type="term" value="P:transcription-coupled nucleotide-excision repair, DNA damage recognition"/>
    <property type="evidence" value="ECO:0007669"/>
    <property type="project" value="UniProtKB-UniRule"/>
</dbReference>
<keyword evidence="7 9" id="KW-0238">DNA-binding</keyword>
<dbReference type="Pfam" id="PF00271">
    <property type="entry name" value="Helicase_C"/>
    <property type="match status" value="1"/>
</dbReference>
<dbReference type="Pfam" id="PF03461">
    <property type="entry name" value="TRCF"/>
    <property type="match status" value="1"/>
</dbReference>
<dbReference type="SMART" id="SM00487">
    <property type="entry name" value="DEXDc"/>
    <property type="match status" value="1"/>
</dbReference>
<keyword evidence="5 12" id="KW-0347">Helicase</keyword>
<evidence type="ECO:0000256" key="7">
    <source>
        <dbReference type="ARBA" id="ARBA00023125"/>
    </source>
</evidence>
<evidence type="ECO:0000256" key="6">
    <source>
        <dbReference type="ARBA" id="ARBA00022840"/>
    </source>
</evidence>
<dbReference type="SMART" id="SM01058">
    <property type="entry name" value="CarD_TRCF"/>
    <property type="match status" value="1"/>
</dbReference>
<dbReference type="InterPro" id="IPR014001">
    <property type="entry name" value="Helicase_ATP-bd"/>
</dbReference>
<dbReference type="GO" id="GO:0016787">
    <property type="term" value="F:hydrolase activity"/>
    <property type="evidence" value="ECO:0007669"/>
    <property type="project" value="UniProtKB-KW"/>
</dbReference>
<dbReference type="Pfam" id="PF02559">
    <property type="entry name" value="CarD_TRCF_RID"/>
    <property type="match status" value="1"/>
</dbReference>
<keyword evidence="6 9" id="KW-0067">ATP-binding</keyword>
<dbReference type="EMBL" id="WIXI01000041">
    <property type="protein sequence ID" value="MQY46574.1"/>
    <property type="molecule type" value="Genomic_DNA"/>
</dbReference>
<dbReference type="Gene3D" id="3.30.2060.10">
    <property type="entry name" value="Penicillin-binding protein 1b domain"/>
    <property type="match status" value="1"/>
</dbReference>
<dbReference type="PANTHER" id="PTHR47964:SF1">
    <property type="entry name" value="ATP-DEPENDENT DNA HELICASE HOMOLOG RECG, CHLOROPLASTIC"/>
    <property type="match status" value="1"/>
</dbReference>
<dbReference type="SMART" id="SM00982">
    <property type="entry name" value="TRCF"/>
    <property type="match status" value="1"/>
</dbReference>
<dbReference type="Gene3D" id="2.40.10.170">
    <property type="match status" value="1"/>
</dbReference>
<reference evidence="12 13" key="1">
    <citation type="submission" date="2019-11" db="EMBL/GenBank/DDBJ databases">
        <title>Genome analysis of Rhizobacterium cereale a novel genus and species isolated from maize roots in North Spain.</title>
        <authorList>
            <person name="Menendez E."/>
            <person name="Flores-Felix J.D."/>
            <person name="Ramirez-Bahena M.-H."/>
            <person name="Igual J.M."/>
            <person name="Garcia-Fraile P."/>
            <person name="Peix A."/>
            <person name="Velazquez E."/>
        </authorList>
    </citation>
    <scope>NUCLEOTIDE SEQUENCE [LARGE SCALE GENOMIC DNA]</scope>
    <source>
        <strain evidence="12 13">RZME27</strain>
    </source>
</reference>
<dbReference type="InterPro" id="IPR011545">
    <property type="entry name" value="DEAD/DEAH_box_helicase_dom"/>
</dbReference>
<comment type="similarity">
    <text evidence="9">In the C-terminal section; belongs to the helicase family. RecG subfamily.</text>
</comment>
<proteinExistence type="inferred from homology"/>
<feature type="domain" description="Helicase C-terminal" evidence="11">
    <location>
        <begin position="755"/>
        <end position="908"/>
    </location>
</feature>
<dbReference type="InterPro" id="IPR041471">
    <property type="entry name" value="UvrB_inter"/>
</dbReference>